<proteinExistence type="predicted"/>
<evidence type="ECO:0000313" key="2">
    <source>
        <dbReference type="Proteomes" id="UP000019423"/>
    </source>
</evidence>
<accession>W8F5X4</accession>
<evidence type="ECO:0000313" key="1">
    <source>
        <dbReference type="EMBL" id="AHJ97991.1"/>
    </source>
</evidence>
<reference evidence="1 2" key="1">
    <citation type="submission" date="2014-01" db="EMBL/GenBank/DDBJ databases">
        <title>Complete genome sequence of ionizing-radiation resistance bacterium Hymenobacter swuensis DY53.</title>
        <authorList>
            <person name="Jung J.-H."/>
            <person name="Jeong S.-W."/>
            <person name="Joe M.-H."/>
            <person name="Cho y.-j."/>
            <person name="Kim M.-K."/>
            <person name="Lim S.-Y."/>
        </authorList>
    </citation>
    <scope>NUCLEOTIDE SEQUENCE [LARGE SCALE GENOMIC DNA]</scope>
    <source>
        <strain evidence="1 2">DY53</strain>
    </source>
</reference>
<organism evidence="1 2">
    <name type="scientific">Hymenobacter swuensis DY53</name>
    <dbReference type="NCBI Taxonomy" id="1227739"/>
    <lineage>
        <taxon>Bacteria</taxon>
        <taxon>Pseudomonadati</taxon>
        <taxon>Bacteroidota</taxon>
        <taxon>Cytophagia</taxon>
        <taxon>Cytophagales</taxon>
        <taxon>Hymenobacteraceae</taxon>
        <taxon>Hymenobacter</taxon>
    </lineage>
</organism>
<dbReference type="HOGENOM" id="CLU_3252665_0_0_10"/>
<name>W8F5X4_9BACT</name>
<dbReference type="PATRIC" id="fig|1227739.3.peg.2593"/>
<dbReference type="STRING" id="1227739.Hsw_2396"/>
<dbReference type="Proteomes" id="UP000019423">
    <property type="component" value="Chromosome"/>
</dbReference>
<keyword evidence="2" id="KW-1185">Reference proteome</keyword>
<dbReference type="KEGG" id="hsw:Hsw_2396"/>
<dbReference type="EMBL" id="CP007145">
    <property type="protein sequence ID" value="AHJ97991.1"/>
    <property type="molecule type" value="Genomic_DNA"/>
</dbReference>
<dbReference type="AlphaFoldDB" id="W8F5X4"/>
<gene>
    <name evidence="1" type="ORF">Hsw_2396</name>
</gene>
<protein>
    <submittedName>
        <fullName evidence="1">Uncharacterized protein</fullName>
    </submittedName>
</protein>
<sequence length="42" mass="4660">MGAVQSGQFSAADFSYPGPDQARNRYLCQARGRPFPDSLLRQ</sequence>